<dbReference type="EMBL" id="CP008985">
    <property type="protein sequence ID" value="AIN47388.1"/>
    <property type="molecule type" value="Genomic_DNA"/>
</dbReference>
<dbReference type="PRINTS" id="PR00064">
    <property type="entry name" value="RIBOSOMALL35"/>
</dbReference>
<dbReference type="SUPFAM" id="SSF143034">
    <property type="entry name" value="L35p-like"/>
    <property type="match status" value="1"/>
</dbReference>
<evidence type="ECO:0000256" key="4">
    <source>
        <dbReference type="ARBA" id="ARBA00071664"/>
    </source>
</evidence>
<dbReference type="OrthoDB" id="47476at2"/>
<gene>
    <name evidence="5" type="primary">rpmI</name>
    <name evidence="7" type="ORF">IM45_1039</name>
</gene>
<dbReference type="PROSITE" id="PS00936">
    <property type="entry name" value="RIBOSOMAL_L35"/>
    <property type="match status" value="1"/>
</dbReference>
<name>A0A088NB94_9GAMM</name>
<evidence type="ECO:0000256" key="5">
    <source>
        <dbReference type="HAMAP-Rule" id="MF_00514"/>
    </source>
</evidence>
<dbReference type="KEGG" id="bcib:IM45_1039"/>
<evidence type="ECO:0000256" key="1">
    <source>
        <dbReference type="ARBA" id="ARBA00006598"/>
    </source>
</evidence>
<dbReference type="eggNOG" id="COG0291">
    <property type="taxonomic scope" value="Bacteria"/>
</dbReference>
<dbReference type="Gene3D" id="4.10.410.60">
    <property type="match status" value="1"/>
</dbReference>
<dbReference type="RefSeq" id="WP_038498929.1">
    <property type="nucleotide sequence ID" value="NZ_CP008985.1"/>
</dbReference>
<dbReference type="InterPro" id="IPR018265">
    <property type="entry name" value="Ribosomal_bL35_CS"/>
</dbReference>
<dbReference type="AlphaFoldDB" id="A0A088NB94"/>
<dbReference type="InterPro" id="IPR001706">
    <property type="entry name" value="Ribosomal_bL35"/>
</dbReference>
<evidence type="ECO:0000256" key="2">
    <source>
        <dbReference type="ARBA" id="ARBA00022980"/>
    </source>
</evidence>
<evidence type="ECO:0000313" key="7">
    <source>
        <dbReference type="EMBL" id="AIN47388.1"/>
    </source>
</evidence>
<proteinExistence type="inferred from homology"/>
<accession>A0A088NB94</accession>
<keyword evidence="2 5" id="KW-0689">Ribosomal protein</keyword>
<sequence>MPKLKSVRGATKRFKKISGGGFKHKQAHLRHLLTKKSTNRKRHLRLKSVVSKGDHSLVVHCLPYA</sequence>
<dbReference type="GO" id="GO:0006412">
    <property type="term" value="P:translation"/>
    <property type="evidence" value="ECO:0007669"/>
    <property type="project" value="UniProtKB-UniRule"/>
</dbReference>
<comment type="similarity">
    <text evidence="1 5 6">Belongs to the bacterial ribosomal protein bL35 family.</text>
</comment>
<dbReference type="InterPro" id="IPR037229">
    <property type="entry name" value="Ribosomal_bL35_sf"/>
</dbReference>
<dbReference type="FunFam" id="4.10.410.60:FF:000001">
    <property type="entry name" value="50S ribosomal protein L35"/>
    <property type="match status" value="1"/>
</dbReference>
<dbReference type="InterPro" id="IPR021137">
    <property type="entry name" value="Ribosomal_bL35-like"/>
</dbReference>
<evidence type="ECO:0000313" key="8">
    <source>
        <dbReference type="Proteomes" id="UP000067325"/>
    </source>
</evidence>
<dbReference type="GO" id="GO:0003735">
    <property type="term" value="F:structural constituent of ribosome"/>
    <property type="evidence" value="ECO:0007669"/>
    <property type="project" value="InterPro"/>
</dbReference>
<evidence type="ECO:0000256" key="3">
    <source>
        <dbReference type="ARBA" id="ARBA00023274"/>
    </source>
</evidence>
<organism evidence="7 8">
    <name type="scientific">Candidatus Palibaumannia cicadellinicola</name>
    <dbReference type="NCBI Taxonomy" id="186490"/>
    <lineage>
        <taxon>Bacteria</taxon>
        <taxon>Pseudomonadati</taxon>
        <taxon>Pseudomonadota</taxon>
        <taxon>Gammaproteobacteria</taxon>
        <taxon>Candidatus Palibaumannia</taxon>
    </lineage>
</organism>
<dbReference type="HAMAP" id="MF_00514">
    <property type="entry name" value="Ribosomal_bL35"/>
    <property type="match status" value="1"/>
</dbReference>
<dbReference type="Proteomes" id="UP000067325">
    <property type="component" value="Chromosome"/>
</dbReference>
<evidence type="ECO:0000256" key="6">
    <source>
        <dbReference type="RuleBase" id="RU000568"/>
    </source>
</evidence>
<dbReference type="Pfam" id="PF01632">
    <property type="entry name" value="Ribosomal_L35p"/>
    <property type="match status" value="1"/>
</dbReference>
<protein>
    <recommendedName>
        <fullName evidence="4 5">Large ribosomal subunit protein bL35</fullName>
    </recommendedName>
</protein>
<dbReference type="PANTHER" id="PTHR33343">
    <property type="entry name" value="54S RIBOSOMAL PROTEIN BL35M"/>
    <property type="match status" value="1"/>
</dbReference>
<dbReference type="PANTHER" id="PTHR33343:SF1">
    <property type="entry name" value="LARGE RIBOSOMAL SUBUNIT PROTEIN BL35M"/>
    <property type="match status" value="1"/>
</dbReference>
<dbReference type="NCBIfam" id="TIGR00001">
    <property type="entry name" value="rpmI_bact"/>
    <property type="match status" value="1"/>
</dbReference>
<reference evidence="7 8" key="1">
    <citation type="journal article" date="2014" name="MBio">
        <title>Differential genome evolution between companion symbionts in an insect-bacterial symbiosis.</title>
        <authorList>
            <person name="Bennett G.M."/>
            <person name="McCutcheon J.P."/>
            <person name="MacDonald B.R."/>
            <person name="Romanovicz D."/>
            <person name="Moran N.A."/>
        </authorList>
    </citation>
    <scope>NUCLEOTIDE SEQUENCE [LARGE SCALE GENOMIC DNA]</scope>
    <source>
        <strain evidence="7 8">BGSS</strain>
    </source>
</reference>
<dbReference type="GO" id="GO:0022625">
    <property type="term" value="C:cytosolic large ribosomal subunit"/>
    <property type="evidence" value="ECO:0007669"/>
    <property type="project" value="TreeGrafter"/>
</dbReference>
<keyword evidence="3 5" id="KW-0687">Ribonucleoprotein</keyword>